<feature type="coiled-coil region" evidence="1">
    <location>
        <begin position="569"/>
        <end position="607"/>
    </location>
</feature>
<dbReference type="HOGENOM" id="CLU_031118_3_1_9"/>
<protein>
    <submittedName>
        <fullName evidence="5">Uncharacterized protein</fullName>
    </submittedName>
</protein>
<feature type="domain" description="MobA/VirD2-like nuclease" evidence="2">
    <location>
        <begin position="61"/>
        <end position="165"/>
    </location>
</feature>
<evidence type="ECO:0000256" key="1">
    <source>
        <dbReference type="SAM" id="Coils"/>
    </source>
</evidence>
<dbReference type="NCBIfam" id="NF040665">
    <property type="entry name" value="relax_SAG1250"/>
    <property type="match status" value="1"/>
</dbReference>
<organism evidence="5">
    <name type="scientific">Streptococcus agalactiae serotype III (strain NEM316)</name>
    <dbReference type="NCBI Taxonomy" id="211110"/>
    <lineage>
        <taxon>Bacteria</taxon>
        <taxon>Bacillati</taxon>
        <taxon>Bacillota</taxon>
        <taxon>Bacilli</taxon>
        <taxon>Lactobacillales</taxon>
        <taxon>Streptococcaceae</taxon>
        <taxon>Streptococcus</taxon>
    </lineage>
</organism>
<dbReference type="KEGG" id="san:gbs1338"/>
<dbReference type="eggNOG" id="COG3843">
    <property type="taxonomic scope" value="Bacteria"/>
</dbReference>
<evidence type="ECO:0000259" key="2">
    <source>
        <dbReference type="Pfam" id="PF03432"/>
    </source>
</evidence>
<dbReference type="AlphaFoldDB" id="Q8E4R3"/>
<reference evidence="5" key="1">
    <citation type="journal article" date="2002" name="Mol. Microbiol.">
        <title>Genome sequence of Streptococcus agalactiae, a pathogen causing invasive neonatal disease.</title>
        <authorList>
            <person name="Glaser P."/>
            <person name="Rusniok C."/>
            <person name="Buchrieser C."/>
            <person name="Chevalier F."/>
            <person name="Frangeul L."/>
            <person name="Msadek T."/>
            <person name="Zouine M."/>
            <person name="Couve E."/>
            <person name="Lalioui L."/>
            <person name="Poyart C."/>
            <person name="Trieu-Cuot P."/>
            <person name="Kunst F."/>
        </authorList>
    </citation>
    <scope>NUCLEOTIDE SEQUENCE [LARGE SCALE GENOMIC DNA]</scope>
    <source>
        <strain evidence="5">NEM316</strain>
    </source>
</reference>
<name>Q8E4R3_STRA3</name>
<dbReference type="Proteomes" id="UP000000823">
    <property type="component" value="Chromosome"/>
</dbReference>
<dbReference type="Pfam" id="PF11083">
    <property type="entry name" value="Relaxase_C"/>
    <property type="match status" value="1"/>
</dbReference>
<gene>
    <name evidence="5" type="ordered locus">gbs1338</name>
</gene>
<dbReference type="InterPro" id="IPR021112">
    <property type="entry name" value="LtrB_C"/>
</dbReference>
<sequence>MVVTKHFATHGEKYRRRLIKYILNPNKTNNLKLVSDFGMSNYLDFPTYEETVEMYQANFLNNDTLYNFRNDRQEKRQQKIHAHHLIQSFSPDDNLSPEEINRIGYETIQELTGGQFRFIVATHTDKSHLHNHIVINSIDINSDKKLKWDYAQERNFRMISDRISKIAGAKIIENRYSHRDYEVYKKSNHKFELKQRLYFLMQQSDSFEDFLKKAERLHVKIDFTRKHSRFMMTDRDMKQVIRGNKLSKRDLYDEEFFRTYFAKQDIEKRLEFLLDTTNSIEELLLKARELNLTIDFKQKNVTFTLEEDGRRIGLNHKKISDKKLYDVQFFQSYFEEEKIITLEEQGNLQEHYRNFKGDQEQEKASLDEIESAYEEFKKNRDSVHEFEVELAANQIEKLVDEGIYIKVSFGIKQNGIIFIPNYQLDMIEEDDRTKYKVYIRETTSYFVYNKESSDKDRYIKGRTLIRQLTQDSQKLPYKKPTVASIQQKISEINFLIELNTSDKNYHEMKDEFVTEIAELDIRLHETREKIVTLNKIAEVLVNLTSKDSQSRKLAKYDFAKLNLSETLTLEKVNLDILKFQKQLNKYLDNYEDVVRRLENFVEILNKECTEASKVKYQESLNQSEI</sequence>
<feature type="domain" description="Group II intron-interrupted relaxase LtrB C-terminal" evidence="3">
    <location>
        <begin position="484"/>
        <end position="605"/>
    </location>
</feature>
<keyword evidence="1" id="KW-0175">Coiled coil</keyword>
<feature type="domain" description="Group II intron-interrupted relaxase LtrB central" evidence="4">
    <location>
        <begin position="384"/>
        <end position="469"/>
    </location>
</feature>
<dbReference type="EMBL" id="AL766850">
    <property type="protein sequence ID" value="CAD46997.1"/>
    <property type="molecule type" value="Genomic_DNA"/>
</dbReference>
<dbReference type="Pfam" id="PF03432">
    <property type="entry name" value="Relaxase"/>
    <property type="match status" value="1"/>
</dbReference>
<dbReference type="RefSeq" id="WP_000261786.1">
    <property type="nucleotide sequence ID" value="NC_004368.1"/>
</dbReference>
<evidence type="ECO:0000259" key="3">
    <source>
        <dbReference type="Pfam" id="PF11083"/>
    </source>
</evidence>
<dbReference type="InterPro" id="IPR048299">
    <property type="entry name" value="LtrB_central"/>
</dbReference>
<proteinExistence type="predicted"/>
<evidence type="ECO:0000259" key="4">
    <source>
        <dbReference type="Pfam" id="PF20874"/>
    </source>
</evidence>
<accession>Q8E4R3</accession>
<dbReference type="Pfam" id="PF20874">
    <property type="entry name" value="Relaxase_M"/>
    <property type="match status" value="1"/>
</dbReference>
<evidence type="ECO:0000313" key="5">
    <source>
        <dbReference type="EMBL" id="CAD46997.1"/>
    </source>
</evidence>
<dbReference type="InterPro" id="IPR005094">
    <property type="entry name" value="Endonuclease_MobA/VirD2"/>
</dbReference>